<dbReference type="Proteomes" id="UP000054709">
    <property type="component" value="Unassembled WGS sequence"/>
</dbReference>
<dbReference type="CDD" id="cd04301">
    <property type="entry name" value="NAT_SF"/>
    <property type="match status" value="1"/>
</dbReference>
<gene>
    <name evidence="2" type="ORF">UQ64_18070</name>
</gene>
<dbReference type="EMBL" id="LCZJ02000025">
    <property type="protein sequence ID" value="KTD85990.1"/>
    <property type="molecule type" value="Genomic_DNA"/>
</dbReference>
<dbReference type="GO" id="GO:0016747">
    <property type="term" value="F:acyltransferase activity, transferring groups other than amino-acyl groups"/>
    <property type="evidence" value="ECO:0007669"/>
    <property type="project" value="InterPro"/>
</dbReference>
<protein>
    <recommendedName>
        <fullName evidence="1">N-acetyltransferase domain-containing protein</fullName>
    </recommendedName>
</protein>
<sequence length="173" mass="20870">MGKYEEDSYQKDRMRYVNVYIEEVLLNEEHILRNMFEFYDYEFSQYLNFEVDKEGLFRRAPVTEYLSKDEYKSFFIKSTGTLLGFVIVKTTNSKLSFEIEQFFILKKYNGKGIGKQAAIQIFDRFKGNWKVTQVESNYPAQEFWRNVIRSYSNNSYRESNDDKRRSIQEFNNA</sequence>
<feature type="domain" description="N-acetyltransferase" evidence="1">
    <location>
        <begin position="30"/>
        <end position="163"/>
    </location>
</feature>
<accession>A0A0W1AXA6</accession>
<dbReference type="AlphaFoldDB" id="A0A0W1AXA6"/>
<organism evidence="2 3">
    <name type="scientific">Paenibacillus etheri</name>
    <dbReference type="NCBI Taxonomy" id="1306852"/>
    <lineage>
        <taxon>Bacteria</taxon>
        <taxon>Bacillati</taxon>
        <taxon>Bacillota</taxon>
        <taxon>Bacilli</taxon>
        <taxon>Bacillales</taxon>
        <taxon>Paenibacillaceae</taxon>
        <taxon>Paenibacillus</taxon>
    </lineage>
</organism>
<dbReference type="Pfam" id="PF00583">
    <property type="entry name" value="Acetyltransf_1"/>
    <property type="match status" value="1"/>
</dbReference>
<comment type="caution">
    <text evidence="2">The sequence shown here is derived from an EMBL/GenBank/DDBJ whole genome shotgun (WGS) entry which is preliminary data.</text>
</comment>
<dbReference type="OrthoDB" id="8479334at2"/>
<evidence type="ECO:0000313" key="3">
    <source>
        <dbReference type="Proteomes" id="UP000054709"/>
    </source>
</evidence>
<proteinExistence type="predicted"/>
<evidence type="ECO:0000313" key="2">
    <source>
        <dbReference type="EMBL" id="KTD85990.1"/>
    </source>
</evidence>
<dbReference type="InterPro" id="IPR000182">
    <property type="entry name" value="GNAT_dom"/>
</dbReference>
<reference evidence="2 3" key="1">
    <citation type="journal article" date="2015" name="Int. Biodeterior. Biodegradation">
        <title>Physiological and genetic screening methods for the isolation of methyl tert-butyl ether-degrading bacteria for bioremediation purposes.</title>
        <authorList>
            <person name="Guisado I.M."/>
            <person name="Purswani J."/>
            <person name="Gonzalez Lopez J."/>
            <person name="Pozo C."/>
        </authorList>
    </citation>
    <scope>NUCLEOTIDE SEQUENCE [LARGE SCALE GENOMIC DNA]</scope>
    <source>
        <strain evidence="2 3">SH7</strain>
    </source>
</reference>
<dbReference type="PROSITE" id="PS51186">
    <property type="entry name" value="GNAT"/>
    <property type="match status" value="1"/>
</dbReference>
<dbReference type="Gene3D" id="3.40.630.30">
    <property type="match status" value="1"/>
</dbReference>
<name>A0A0W1AXA6_9BACL</name>
<dbReference type="SUPFAM" id="SSF55729">
    <property type="entry name" value="Acyl-CoA N-acyltransferases (Nat)"/>
    <property type="match status" value="1"/>
</dbReference>
<dbReference type="InterPro" id="IPR016181">
    <property type="entry name" value="Acyl_CoA_acyltransferase"/>
</dbReference>
<keyword evidence="3" id="KW-1185">Reference proteome</keyword>
<evidence type="ECO:0000259" key="1">
    <source>
        <dbReference type="PROSITE" id="PS51186"/>
    </source>
</evidence>